<proteinExistence type="predicted"/>
<organism evidence="1 2">
    <name type="scientific">Ponticaulis profundi</name>
    <dbReference type="NCBI Taxonomy" id="2665222"/>
    <lineage>
        <taxon>Bacteria</taxon>
        <taxon>Pseudomonadati</taxon>
        <taxon>Pseudomonadota</taxon>
        <taxon>Alphaproteobacteria</taxon>
        <taxon>Hyphomonadales</taxon>
        <taxon>Hyphomonadaceae</taxon>
        <taxon>Ponticaulis</taxon>
    </lineage>
</organism>
<evidence type="ECO:0000313" key="1">
    <source>
        <dbReference type="EMBL" id="MFC6196780.1"/>
    </source>
</evidence>
<sequence length="134" mass="14220">MLFVLFAGLFLRAAVPAGYMVEASPETGALSIRICGEGLSARYASFNPETAEWVSLEQASEQGTQPAHDETEDFSNQGTCPFALAMSMGTPEDTPDLVMAAFGLPMLGGEVYVSQTRERVISAPLPARGPPAHI</sequence>
<comment type="caution">
    <text evidence="1">The sequence shown here is derived from an EMBL/GenBank/DDBJ whole genome shotgun (WGS) entry which is preliminary data.</text>
</comment>
<accession>A0ABW1S5B1</accession>
<evidence type="ECO:0000313" key="2">
    <source>
        <dbReference type="Proteomes" id="UP001596303"/>
    </source>
</evidence>
<protein>
    <submittedName>
        <fullName evidence="1">Uncharacterized protein</fullName>
    </submittedName>
</protein>
<keyword evidence="2" id="KW-1185">Reference proteome</keyword>
<reference evidence="2" key="1">
    <citation type="journal article" date="2019" name="Int. J. Syst. Evol. Microbiol.">
        <title>The Global Catalogue of Microorganisms (GCM) 10K type strain sequencing project: providing services to taxonomists for standard genome sequencing and annotation.</title>
        <authorList>
            <consortium name="The Broad Institute Genomics Platform"/>
            <consortium name="The Broad Institute Genome Sequencing Center for Infectious Disease"/>
            <person name="Wu L."/>
            <person name="Ma J."/>
        </authorList>
    </citation>
    <scope>NUCLEOTIDE SEQUENCE [LARGE SCALE GENOMIC DNA]</scope>
    <source>
        <strain evidence="2">CGMCC-1.15741</strain>
    </source>
</reference>
<name>A0ABW1S5B1_9PROT</name>
<dbReference type="EMBL" id="JBHSSW010000003">
    <property type="protein sequence ID" value="MFC6196780.1"/>
    <property type="molecule type" value="Genomic_DNA"/>
</dbReference>
<dbReference type="Proteomes" id="UP001596303">
    <property type="component" value="Unassembled WGS sequence"/>
</dbReference>
<gene>
    <name evidence="1" type="ORF">ACFQDM_01745</name>
</gene>
<dbReference type="RefSeq" id="WP_377374654.1">
    <property type="nucleotide sequence ID" value="NZ_JBHSSW010000003.1"/>
</dbReference>